<dbReference type="EMBL" id="CAUYUJ010016973">
    <property type="protein sequence ID" value="CAK0870561.1"/>
    <property type="molecule type" value="Genomic_DNA"/>
</dbReference>
<name>A0ABN9VBX4_9DINO</name>
<feature type="compositionally biased region" description="Basic residues" evidence="1">
    <location>
        <begin position="71"/>
        <end position="86"/>
    </location>
</feature>
<feature type="region of interest" description="Disordered" evidence="1">
    <location>
        <begin position="1"/>
        <end position="117"/>
    </location>
</feature>
<accession>A0ABN9VBX4</accession>
<gene>
    <name evidence="2" type="ORF">PCOR1329_LOCUS56631</name>
</gene>
<feature type="non-terminal residue" evidence="2">
    <location>
        <position position="1"/>
    </location>
</feature>
<evidence type="ECO:0000313" key="2">
    <source>
        <dbReference type="EMBL" id="CAK0870561.1"/>
    </source>
</evidence>
<organism evidence="2 3">
    <name type="scientific">Prorocentrum cordatum</name>
    <dbReference type="NCBI Taxonomy" id="2364126"/>
    <lineage>
        <taxon>Eukaryota</taxon>
        <taxon>Sar</taxon>
        <taxon>Alveolata</taxon>
        <taxon>Dinophyceae</taxon>
        <taxon>Prorocentrales</taxon>
        <taxon>Prorocentraceae</taxon>
        <taxon>Prorocentrum</taxon>
    </lineage>
</organism>
<sequence>ARRRRSRQRPPSAPAWRSASAPPLRACPRVEASTRPSPPAPRRRPPCGAGAAPRGRPSGGPPRCGWEPPPRPRRAGGGRRSRRRRAAAAWPWRWRRCAARPPASRGPRGGSKKTGIE</sequence>
<protein>
    <submittedName>
        <fullName evidence="2">Uncharacterized protein</fullName>
    </submittedName>
</protein>
<dbReference type="Proteomes" id="UP001189429">
    <property type="component" value="Unassembled WGS sequence"/>
</dbReference>
<reference evidence="2" key="1">
    <citation type="submission" date="2023-10" db="EMBL/GenBank/DDBJ databases">
        <authorList>
            <person name="Chen Y."/>
            <person name="Shah S."/>
            <person name="Dougan E. K."/>
            <person name="Thang M."/>
            <person name="Chan C."/>
        </authorList>
    </citation>
    <scope>NUCLEOTIDE SEQUENCE [LARGE SCALE GENOMIC DNA]</scope>
</reference>
<evidence type="ECO:0000313" key="3">
    <source>
        <dbReference type="Proteomes" id="UP001189429"/>
    </source>
</evidence>
<feature type="compositionally biased region" description="Low complexity" evidence="1">
    <location>
        <begin position="46"/>
        <end position="66"/>
    </location>
</feature>
<comment type="caution">
    <text evidence="2">The sequence shown here is derived from an EMBL/GenBank/DDBJ whole genome shotgun (WGS) entry which is preliminary data.</text>
</comment>
<evidence type="ECO:0000256" key="1">
    <source>
        <dbReference type="SAM" id="MobiDB-lite"/>
    </source>
</evidence>
<keyword evidence="3" id="KW-1185">Reference proteome</keyword>
<proteinExistence type="predicted"/>
<feature type="compositionally biased region" description="Low complexity" evidence="1">
    <location>
        <begin position="14"/>
        <end position="26"/>
    </location>
</feature>